<dbReference type="SUPFAM" id="SSF53335">
    <property type="entry name" value="S-adenosyl-L-methionine-dependent methyltransferases"/>
    <property type="match status" value="1"/>
</dbReference>
<dbReference type="Gene3D" id="3.90.1580.10">
    <property type="entry name" value="paralog of FGE (formylglycine-generating enzyme)"/>
    <property type="match status" value="1"/>
</dbReference>
<dbReference type="InterPro" id="IPR029063">
    <property type="entry name" value="SAM-dependent_MTases_sf"/>
</dbReference>
<dbReference type="NCBIfam" id="TIGR04345">
    <property type="entry name" value="ovoA_Cterm"/>
    <property type="match status" value="1"/>
</dbReference>
<dbReference type="Pfam" id="PF13489">
    <property type="entry name" value="Methyltransf_23"/>
    <property type="match status" value="1"/>
</dbReference>
<organism evidence="3 4">
    <name type="scientific">Astrephomene gubernaculifera</name>
    <dbReference type="NCBI Taxonomy" id="47775"/>
    <lineage>
        <taxon>Eukaryota</taxon>
        <taxon>Viridiplantae</taxon>
        <taxon>Chlorophyta</taxon>
        <taxon>core chlorophytes</taxon>
        <taxon>Chlorophyceae</taxon>
        <taxon>CS clade</taxon>
        <taxon>Chlamydomonadales</taxon>
        <taxon>Astrephomenaceae</taxon>
        <taxon>Astrephomene</taxon>
    </lineage>
</organism>
<dbReference type="PANTHER" id="PTHR23150">
    <property type="entry name" value="SULFATASE MODIFYING FACTOR 1, 2"/>
    <property type="match status" value="1"/>
</dbReference>
<evidence type="ECO:0000259" key="2">
    <source>
        <dbReference type="Pfam" id="PF03781"/>
    </source>
</evidence>
<reference evidence="3 4" key="1">
    <citation type="journal article" date="2021" name="Sci. Rep.">
        <title>Genome sequencing of the multicellular alga Astrephomene provides insights into convergent evolution of germ-soma differentiation.</title>
        <authorList>
            <person name="Yamashita S."/>
            <person name="Yamamoto K."/>
            <person name="Matsuzaki R."/>
            <person name="Suzuki S."/>
            <person name="Yamaguchi H."/>
            <person name="Hirooka S."/>
            <person name="Minakuchi Y."/>
            <person name="Miyagishima S."/>
            <person name="Kawachi M."/>
            <person name="Toyoda A."/>
            <person name="Nozaki H."/>
        </authorList>
    </citation>
    <scope>NUCLEOTIDE SEQUENCE [LARGE SCALE GENOMIC DNA]</scope>
    <source>
        <strain evidence="3 4">NIES-4017</strain>
    </source>
</reference>
<dbReference type="NCBIfam" id="TIGR04344">
    <property type="entry name" value="ovoA_Nterm"/>
    <property type="match status" value="1"/>
</dbReference>
<dbReference type="InterPro" id="IPR042095">
    <property type="entry name" value="SUMF_sf"/>
</dbReference>
<dbReference type="InterPro" id="IPR027625">
    <property type="entry name" value="OvoA_Cterm"/>
</dbReference>
<comment type="caution">
    <text evidence="3">The sequence shown here is derived from an EMBL/GenBank/DDBJ whole genome shotgun (WGS) entry which is preliminary data.</text>
</comment>
<dbReference type="InterPro" id="IPR051043">
    <property type="entry name" value="Sulfatase_Mod_Factor_Kinase"/>
</dbReference>
<dbReference type="GO" id="GO:0120147">
    <property type="term" value="F:formylglycine-generating oxidase activity"/>
    <property type="evidence" value="ECO:0007669"/>
    <property type="project" value="TreeGrafter"/>
</dbReference>
<name>A0AAD3DWA5_9CHLO</name>
<dbReference type="CDD" id="cd02440">
    <property type="entry name" value="AdoMet_MTases"/>
    <property type="match status" value="1"/>
</dbReference>
<dbReference type="SUPFAM" id="SSF56436">
    <property type="entry name" value="C-type lectin-like"/>
    <property type="match status" value="1"/>
</dbReference>
<dbReference type="Proteomes" id="UP001054857">
    <property type="component" value="Unassembled WGS sequence"/>
</dbReference>
<protein>
    <recommendedName>
        <fullName evidence="2">Sulfatase-modifying factor enzyme-like domain-containing protein</fullName>
    </recommendedName>
</protein>
<accession>A0AAD3DWA5</accession>
<evidence type="ECO:0000313" key="4">
    <source>
        <dbReference type="Proteomes" id="UP001054857"/>
    </source>
</evidence>
<dbReference type="Pfam" id="PF03781">
    <property type="entry name" value="FGE-sulfatase"/>
    <property type="match status" value="1"/>
</dbReference>
<gene>
    <name evidence="3" type="ORF">Agub_g11294</name>
</gene>
<evidence type="ECO:0000256" key="1">
    <source>
        <dbReference type="SAM" id="MobiDB-lite"/>
    </source>
</evidence>
<feature type="domain" description="Sulfatase-modifying factor enzyme-like" evidence="2">
    <location>
        <begin position="271"/>
        <end position="561"/>
    </location>
</feature>
<feature type="region of interest" description="Disordered" evidence="1">
    <location>
        <begin position="698"/>
        <end position="725"/>
    </location>
</feature>
<sequence>MTMATNTTNRVDMGACRNPALNIRPDLARAATAITGPSVDDELVGPRGDWWWTGKHPTDCPGFDKAAGVLRSLPLPNLRNFTRQSVLDYFDNIWTLNEVLFASLQTTDAFIRQPYHQLRHPMMFYYGHTAVVYINKFRVAGVLEGPIDQYLEQLMETGVDEMSWDDLSRGRDDWPSVREVHAYRQKAYAVVRDIILNHPALDKKEVTWDDPAWALFLGFEHERIHLETSSVLIRELPLSSVRKPEFWPDYHPSSRTPSAPVPTKGVDYPANNLVSVRGGAVVLGKDMAYPSFGWDNEYGRKEIHVKPFSATQFKVTNGEFLQFVKAGGYMAPKYWSAEGWAWKTFRNVKWPTFWMPDGPQGLHKYKLRVLFDAVDMRWDWPVDVNYHEGRAFAAWRTEQDGSPVRYRLVTEAEHNLMRSTRDRVDAHLFAGPEEQAAAQAAGRAPSADETLSPDLAMQLTGDTALRGGPAGGFNLQLAYGSQSPVTELPPSEKGFYDVFGNAWEWGEDHYAAYPGFKVHPYYEDFSAPCFAGKHQLIFGGSFISTGQLASKFARYQFRPHFFQHATFRLVRSDVDLSQYDSARYGPHNPVNPFYETSCMDAAPPHVGDGPCCSASRRAAFTSTLVEDAASTKAKLEAAQIAYENDAILSQYLSLHYGPIDRVYPDLLRETGIIADALDFPRKLSDCLTSWAERCGLLSSQGEQQQEEASASGRSESESNNNSSTSRRALDLGCAVGRSSFELSRRFGEVVGVDISKTFVEVAGRMRDNGRLDYDCVLEGHVTERLTAALPAPAPAATASGQSGEQPLQPSRCRFLQGDACSLPPALGQFDAVLAANLLCRVPEPAACIAQIKASLRPGGVALLTSPFSWLEQYTDRSNWLGGGYRDGLPNRSADALKALVAPDFEVLEEGSMPLLIREHARKYQLINAHKLVLRRK</sequence>
<dbReference type="EMBL" id="BMAR01000029">
    <property type="protein sequence ID" value="GFR49285.1"/>
    <property type="molecule type" value="Genomic_DNA"/>
</dbReference>
<dbReference type="AlphaFoldDB" id="A0AAD3DWA5"/>
<proteinExistence type="predicted"/>
<dbReference type="InterPro" id="IPR027577">
    <property type="entry name" value="OvoA_Nterm"/>
</dbReference>
<evidence type="ECO:0000313" key="3">
    <source>
        <dbReference type="EMBL" id="GFR49285.1"/>
    </source>
</evidence>
<dbReference type="InterPro" id="IPR005532">
    <property type="entry name" value="SUMF_dom"/>
</dbReference>
<dbReference type="PANTHER" id="PTHR23150:SF26">
    <property type="entry name" value="GENERIC METHYLTRANSFERASE"/>
    <property type="match status" value="1"/>
</dbReference>
<dbReference type="InterPro" id="IPR016187">
    <property type="entry name" value="CTDL_fold"/>
</dbReference>
<dbReference type="Gene3D" id="3.40.50.150">
    <property type="entry name" value="Vaccinia Virus protein VP39"/>
    <property type="match status" value="1"/>
</dbReference>
<keyword evidence="4" id="KW-1185">Reference proteome</keyword>